<gene>
    <name evidence="8" type="ORF">G7K_3256-t1</name>
</gene>
<dbReference type="PANTHER" id="PTHR43303">
    <property type="entry name" value="NADPH DEHYDROGENASE C23G7.10C-RELATED"/>
    <property type="match status" value="1"/>
</dbReference>
<keyword evidence="2" id="KW-0285">Flavoprotein</keyword>
<dbReference type="InterPro" id="IPR044152">
    <property type="entry name" value="YqjM-like"/>
</dbReference>
<dbReference type="PANTHER" id="PTHR43303:SF4">
    <property type="entry name" value="NADPH DEHYDROGENASE C23G7.10C-RELATED"/>
    <property type="match status" value="1"/>
</dbReference>
<dbReference type="EMBL" id="BACD03000020">
    <property type="protein sequence ID" value="GAO49098.1"/>
    <property type="molecule type" value="Genomic_DNA"/>
</dbReference>
<keyword evidence="3" id="KW-0288">FMN</keyword>
<dbReference type="SUPFAM" id="SSF51395">
    <property type="entry name" value="FMN-linked oxidoreductases"/>
    <property type="match status" value="1"/>
</dbReference>
<reference evidence="8 9" key="3">
    <citation type="journal article" date="2015" name="Genome Announc.">
        <title>Draft Genome Sequence of the Archiascomycetous Yeast Saitoella complicata.</title>
        <authorList>
            <person name="Yamauchi K."/>
            <person name="Kondo S."/>
            <person name="Hamamoto M."/>
            <person name="Takahashi Y."/>
            <person name="Ogura Y."/>
            <person name="Hayashi T."/>
            <person name="Nishida H."/>
        </authorList>
    </citation>
    <scope>NUCLEOTIDE SEQUENCE [LARGE SCALE GENOMIC DNA]</scope>
    <source>
        <strain evidence="8 9">NRRL Y-17804</strain>
    </source>
</reference>
<dbReference type="STRING" id="698492.A0A0E9NH11"/>
<feature type="domain" description="NADH:flavin oxidoreductase/NADH oxidase N-terminal" evidence="7">
    <location>
        <begin position="41"/>
        <end position="379"/>
    </location>
</feature>
<reference evidence="8 9" key="1">
    <citation type="journal article" date="2011" name="J. Gen. Appl. Microbiol.">
        <title>Draft genome sequencing of the enigmatic yeast Saitoella complicata.</title>
        <authorList>
            <person name="Nishida H."/>
            <person name="Hamamoto M."/>
            <person name="Sugiyama J."/>
        </authorList>
    </citation>
    <scope>NUCLEOTIDE SEQUENCE [LARGE SCALE GENOMIC DNA]</scope>
    <source>
        <strain evidence="8 9">NRRL Y-17804</strain>
    </source>
</reference>
<proteinExistence type="predicted"/>
<reference evidence="8 9" key="2">
    <citation type="journal article" date="2014" name="J. Gen. Appl. Microbiol.">
        <title>The early diverging ascomycetous budding yeast Saitoella complicata has three histone deacetylases belonging to the Clr6, Hos2, and Rpd3 lineages.</title>
        <authorList>
            <person name="Nishida H."/>
            <person name="Matsumoto T."/>
            <person name="Kondo S."/>
            <person name="Hamamoto M."/>
            <person name="Yoshikawa H."/>
        </authorList>
    </citation>
    <scope>NUCLEOTIDE SEQUENCE [LARGE SCALE GENOMIC DNA]</scope>
    <source>
        <strain evidence="8 9">NRRL Y-17804</strain>
    </source>
</reference>
<comment type="cofactor">
    <cofactor evidence="1">
        <name>FMN</name>
        <dbReference type="ChEBI" id="CHEBI:58210"/>
    </cofactor>
</comment>
<dbReference type="RefSeq" id="XP_019025133.1">
    <property type="nucleotide sequence ID" value="XM_019169343.1"/>
</dbReference>
<evidence type="ECO:0000256" key="4">
    <source>
        <dbReference type="ARBA" id="ARBA00022857"/>
    </source>
</evidence>
<dbReference type="CDD" id="cd02932">
    <property type="entry name" value="OYE_YqiM_FMN"/>
    <property type="match status" value="1"/>
</dbReference>
<evidence type="ECO:0000256" key="1">
    <source>
        <dbReference type="ARBA" id="ARBA00001917"/>
    </source>
</evidence>
<dbReference type="GO" id="GO:0010181">
    <property type="term" value="F:FMN binding"/>
    <property type="evidence" value="ECO:0007669"/>
    <property type="project" value="InterPro"/>
</dbReference>
<dbReference type="Proteomes" id="UP000033140">
    <property type="component" value="Unassembled WGS sequence"/>
</dbReference>
<evidence type="ECO:0000313" key="8">
    <source>
        <dbReference type="EMBL" id="GAO49098.1"/>
    </source>
</evidence>
<comment type="caution">
    <text evidence="8">The sequence shown here is derived from an EMBL/GenBank/DDBJ whole genome shotgun (WGS) entry which is preliminary data.</text>
</comment>
<keyword evidence="4" id="KW-0521">NADP</keyword>
<accession>A0A0E9NH11</accession>
<dbReference type="GO" id="GO:0003959">
    <property type="term" value="F:NADPH dehydrogenase activity"/>
    <property type="evidence" value="ECO:0007669"/>
    <property type="project" value="InterPro"/>
</dbReference>
<evidence type="ECO:0000256" key="3">
    <source>
        <dbReference type="ARBA" id="ARBA00022643"/>
    </source>
</evidence>
<evidence type="ECO:0000259" key="7">
    <source>
        <dbReference type="Pfam" id="PF00724"/>
    </source>
</evidence>
<dbReference type="OMA" id="SDFHVAH"/>
<feature type="region of interest" description="Disordered" evidence="6">
    <location>
        <begin position="1"/>
        <end position="32"/>
    </location>
</feature>
<dbReference type="GO" id="GO:0050661">
    <property type="term" value="F:NADP binding"/>
    <property type="evidence" value="ECO:0007669"/>
    <property type="project" value="InterPro"/>
</dbReference>
<sequence>MIAVTPTPSQPTPDVPFFTPRQDPPTGTALPEDGKNIAAAFRPLTIRGTTFINRIFVSPMCQYSCRDGFLTDYHVAHYGQFAIRGAALVTIEMTAVTPSGRNTPQDSGLYSDEHIAPLKRVADVIKSQGKQVAIQLGHAGRKASVQPPWIGLDVVADSDGGFAAEVKGPTEEGWNGNYAKPGALSVAEIKEIVEAYGKAAARAVKAGVRIIAVHGAHGYLIHSFASPATNTRGDEYGGTFENRVMFGLEIVKSIRANIPKDALLFWRISAVDWLEPGEGWEIEDTVRYAAMLRDAGVDLLDVSSGGTDRRQKVQLSPGYQIPFAEAVKRAVPGLYVSTVGWIRDGVMVNEIIEKEKADVVSIAREFLRDPNFVYRVAREVGQKVKWLDQYHRAPYGGANVESTTVISTEVEVHRDVIREHEKQVGNKYAN</sequence>
<dbReference type="InterPro" id="IPR001155">
    <property type="entry name" value="OxRdtase_FMN_N"/>
</dbReference>
<evidence type="ECO:0000256" key="5">
    <source>
        <dbReference type="ARBA" id="ARBA00023002"/>
    </source>
</evidence>
<dbReference type="OrthoDB" id="72788at2759"/>
<dbReference type="Pfam" id="PF00724">
    <property type="entry name" value="Oxidored_FMN"/>
    <property type="match status" value="1"/>
</dbReference>
<evidence type="ECO:0000256" key="2">
    <source>
        <dbReference type="ARBA" id="ARBA00022630"/>
    </source>
</evidence>
<evidence type="ECO:0000256" key="6">
    <source>
        <dbReference type="SAM" id="MobiDB-lite"/>
    </source>
</evidence>
<dbReference type="InterPro" id="IPR013785">
    <property type="entry name" value="Aldolase_TIM"/>
</dbReference>
<evidence type="ECO:0000313" key="9">
    <source>
        <dbReference type="Proteomes" id="UP000033140"/>
    </source>
</evidence>
<protein>
    <recommendedName>
        <fullName evidence="7">NADH:flavin oxidoreductase/NADH oxidase N-terminal domain-containing protein</fullName>
    </recommendedName>
</protein>
<keyword evidence="9" id="KW-1185">Reference proteome</keyword>
<dbReference type="Gene3D" id="3.20.20.70">
    <property type="entry name" value="Aldolase class I"/>
    <property type="match status" value="1"/>
</dbReference>
<name>A0A0E9NH11_SAICN</name>
<organism evidence="8 9">
    <name type="scientific">Saitoella complicata (strain BCRC 22490 / CBS 7301 / JCM 7358 / NBRC 10748 / NRRL Y-17804)</name>
    <dbReference type="NCBI Taxonomy" id="698492"/>
    <lineage>
        <taxon>Eukaryota</taxon>
        <taxon>Fungi</taxon>
        <taxon>Dikarya</taxon>
        <taxon>Ascomycota</taxon>
        <taxon>Taphrinomycotina</taxon>
        <taxon>Taphrinomycotina incertae sedis</taxon>
        <taxon>Saitoella</taxon>
    </lineage>
</organism>
<dbReference type="AlphaFoldDB" id="A0A0E9NH11"/>
<keyword evidence="5" id="KW-0560">Oxidoreductase</keyword>